<dbReference type="AlphaFoldDB" id="B9Y3Z3"/>
<sequence>MKREPRLNLAAVLHFVSWCFFLLLKTRRGNKNSSFLNGTLL</sequence>
<evidence type="ECO:0000256" key="1">
    <source>
        <dbReference type="SAM" id="Phobius"/>
    </source>
</evidence>
<accession>B9Y3Z3</accession>
<evidence type="ECO:0000313" key="3">
    <source>
        <dbReference type="Proteomes" id="UP000005950"/>
    </source>
</evidence>
<reference evidence="2 3" key="2">
    <citation type="submission" date="2009-02" db="EMBL/GenBank/DDBJ databases">
        <title>Draft genome sequence of Holdemania filiformis DSM 12042.</title>
        <authorList>
            <person name="Sudarsanam P."/>
            <person name="Ley R."/>
            <person name="Guruge J."/>
            <person name="Turnbaugh P.J."/>
            <person name="Mahowald M."/>
            <person name="Liep D."/>
            <person name="Gordon J."/>
        </authorList>
    </citation>
    <scope>NUCLEOTIDE SEQUENCE [LARGE SCALE GENOMIC DNA]</scope>
    <source>
        <strain evidence="2 3">DSM 12042</strain>
    </source>
</reference>
<proteinExistence type="predicted"/>
<evidence type="ECO:0000313" key="2">
    <source>
        <dbReference type="EMBL" id="EEF69298.1"/>
    </source>
</evidence>
<dbReference type="EMBL" id="ACCF01000036">
    <property type="protein sequence ID" value="EEF69298.1"/>
    <property type="molecule type" value="Genomic_DNA"/>
</dbReference>
<keyword evidence="1" id="KW-1133">Transmembrane helix</keyword>
<gene>
    <name evidence="2" type="ORF">HOLDEFILI_00523</name>
</gene>
<dbReference type="HOGENOM" id="CLU_3271196_0_0_9"/>
<name>B9Y3Z3_9FIRM</name>
<comment type="caution">
    <text evidence="2">The sequence shown here is derived from an EMBL/GenBank/DDBJ whole genome shotgun (WGS) entry which is preliminary data.</text>
</comment>
<feature type="transmembrane region" description="Helical" evidence="1">
    <location>
        <begin position="6"/>
        <end position="24"/>
    </location>
</feature>
<reference evidence="2 3" key="1">
    <citation type="submission" date="2008-12" db="EMBL/GenBank/DDBJ databases">
        <authorList>
            <person name="Fulton L."/>
            <person name="Clifton S."/>
            <person name="Fulton B."/>
            <person name="Xu J."/>
            <person name="Minx P."/>
            <person name="Pepin K.H."/>
            <person name="Johnson M."/>
            <person name="Bhonagiri V."/>
            <person name="Nash W.E."/>
            <person name="Mardis E.R."/>
            <person name="Wilson R.K."/>
        </authorList>
    </citation>
    <scope>NUCLEOTIDE SEQUENCE [LARGE SCALE GENOMIC DNA]</scope>
    <source>
        <strain evidence="2 3">DSM 12042</strain>
    </source>
</reference>
<organism evidence="2 3">
    <name type="scientific">Holdemania filiformis DSM 12042</name>
    <dbReference type="NCBI Taxonomy" id="545696"/>
    <lineage>
        <taxon>Bacteria</taxon>
        <taxon>Bacillati</taxon>
        <taxon>Bacillota</taxon>
        <taxon>Erysipelotrichia</taxon>
        <taxon>Erysipelotrichales</taxon>
        <taxon>Erysipelotrichaceae</taxon>
        <taxon>Holdemania</taxon>
    </lineage>
</organism>
<keyword evidence="1" id="KW-0812">Transmembrane</keyword>
<protein>
    <submittedName>
        <fullName evidence="2">Uncharacterized protein</fullName>
    </submittedName>
</protein>
<dbReference type="Proteomes" id="UP000005950">
    <property type="component" value="Unassembled WGS sequence"/>
</dbReference>
<keyword evidence="1" id="KW-0472">Membrane</keyword>
<dbReference type="STRING" id="545696.HOLDEFILI_00523"/>